<keyword evidence="2" id="KW-1185">Reference proteome</keyword>
<gene>
    <name evidence="1" type="ORF">PPN31114_03534</name>
</gene>
<dbReference type="OrthoDB" id="7219996at2"/>
<reference evidence="1 2" key="1">
    <citation type="submission" date="2019-08" db="EMBL/GenBank/DDBJ databases">
        <authorList>
            <person name="Peeters C."/>
        </authorList>
    </citation>
    <scope>NUCLEOTIDE SEQUENCE [LARGE SCALE GENOMIC DNA]</scope>
    <source>
        <strain evidence="1 2">LMG 31114</strain>
    </source>
</reference>
<evidence type="ECO:0008006" key="3">
    <source>
        <dbReference type="Google" id="ProtNLM"/>
    </source>
</evidence>
<dbReference type="Proteomes" id="UP000366945">
    <property type="component" value="Unassembled WGS sequence"/>
</dbReference>
<sequence>MNEAPLARREIQINEGVALTRPAQPEGSTMTHEIAGLTTYGGVHHFSASMDDDGTHAGHALLPCPMCGGNDLELANTHTPSYWIECCDCETQAHGDLPEGGGGTIRTRRACLRLHKAAIESAVAKWNARAAAPASDNTHAQAFASFHVSDDDALEWARRHNLEGALRHSGEARQAIEDARSLHLLIAERDAKGA</sequence>
<dbReference type="EMBL" id="CABPSK010000003">
    <property type="protein sequence ID" value="VVE28629.1"/>
    <property type="molecule type" value="Genomic_DNA"/>
</dbReference>
<evidence type="ECO:0000313" key="2">
    <source>
        <dbReference type="Proteomes" id="UP000366945"/>
    </source>
</evidence>
<name>A0A5E4WXN1_9BURK</name>
<dbReference type="RefSeq" id="WP_150680778.1">
    <property type="nucleotide sequence ID" value="NZ_CABPSK010000003.1"/>
</dbReference>
<protein>
    <recommendedName>
        <fullName evidence="3">Restriction alleviation protein, Lar family</fullName>
    </recommendedName>
</protein>
<evidence type="ECO:0000313" key="1">
    <source>
        <dbReference type="EMBL" id="VVE28629.1"/>
    </source>
</evidence>
<dbReference type="AlphaFoldDB" id="A0A5E4WXN1"/>
<proteinExistence type="predicted"/>
<dbReference type="GeneID" id="300405541"/>
<accession>A0A5E4WXN1</accession>
<organism evidence="1 2">
    <name type="scientific">Pandoraea pneumonica</name>
    <dbReference type="NCBI Taxonomy" id="2508299"/>
    <lineage>
        <taxon>Bacteria</taxon>
        <taxon>Pseudomonadati</taxon>
        <taxon>Pseudomonadota</taxon>
        <taxon>Betaproteobacteria</taxon>
        <taxon>Burkholderiales</taxon>
        <taxon>Burkholderiaceae</taxon>
        <taxon>Pandoraea</taxon>
    </lineage>
</organism>